<dbReference type="GO" id="GO:0004634">
    <property type="term" value="F:phosphopyruvate hydratase activity"/>
    <property type="evidence" value="ECO:0007669"/>
    <property type="project" value="UniProtKB-EC"/>
</dbReference>
<protein>
    <recommendedName>
        <fullName evidence="3">phosphopyruvate hydratase</fullName>
        <ecNumber evidence="3">4.2.1.11</ecNumber>
    </recommendedName>
    <alternativeName>
        <fullName evidence="6">2-phospho-D-glycerate hydro-lyase</fullName>
    </alternativeName>
</protein>
<dbReference type="Gene3D" id="3.30.390.10">
    <property type="entry name" value="Enolase-like, N-terminal domain"/>
    <property type="match status" value="1"/>
</dbReference>
<keyword evidence="10" id="KW-1185">Reference proteome</keyword>
<dbReference type="SMART" id="SM01192">
    <property type="entry name" value="Enolase_C"/>
    <property type="match status" value="1"/>
</dbReference>
<dbReference type="Gene3D" id="3.20.20.120">
    <property type="entry name" value="Enolase-like C-terminal domain"/>
    <property type="match status" value="1"/>
</dbReference>
<dbReference type="GO" id="GO:0000287">
    <property type="term" value="F:magnesium ion binding"/>
    <property type="evidence" value="ECO:0007669"/>
    <property type="project" value="InterPro"/>
</dbReference>
<evidence type="ECO:0000256" key="5">
    <source>
        <dbReference type="ARBA" id="ARBA00023239"/>
    </source>
</evidence>
<dbReference type="InterPro" id="IPR036849">
    <property type="entry name" value="Enolase-like_C_sf"/>
</dbReference>
<dbReference type="PANTHER" id="PTHR11902">
    <property type="entry name" value="ENOLASE"/>
    <property type="match status" value="1"/>
</dbReference>
<accession>A0A8T0BYX1</accession>
<comment type="similarity">
    <text evidence="2">Belongs to the enolase family.</text>
</comment>
<dbReference type="SMART" id="SM01193">
    <property type="entry name" value="Enolase_N"/>
    <property type="match status" value="1"/>
</dbReference>
<evidence type="ECO:0000313" key="9">
    <source>
        <dbReference type="EMBL" id="KAF7711683.1"/>
    </source>
</evidence>
<dbReference type="PRINTS" id="PR00148">
    <property type="entry name" value="ENOLASE"/>
</dbReference>
<dbReference type="InterPro" id="IPR000941">
    <property type="entry name" value="Enolase"/>
</dbReference>
<dbReference type="InterPro" id="IPR020811">
    <property type="entry name" value="Enolase_N"/>
</dbReference>
<evidence type="ECO:0000256" key="6">
    <source>
        <dbReference type="ARBA" id="ARBA00031125"/>
    </source>
</evidence>
<evidence type="ECO:0000256" key="1">
    <source>
        <dbReference type="ARBA" id="ARBA00005031"/>
    </source>
</evidence>
<dbReference type="Proteomes" id="UP000606274">
    <property type="component" value="Unassembled WGS sequence"/>
</dbReference>
<gene>
    <name evidence="9" type="ORF">HF521_000694</name>
</gene>
<evidence type="ECO:0000256" key="3">
    <source>
        <dbReference type="ARBA" id="ARBA00012058"/>
    </source>
</evidence>
<comment type="pathway">
    <text evidence="1">Carbohydrate degradation; glycolysis; pyruvate from D-glyceraldehyde 3-phosphate: step 4/5.</text>
</comment>
<evidence type="ECO:0000259" key="7">
    <source>
        <dbReference type="SMART" id="SM01192"/>
    </source>
</evidence>
<reference evidence="9" key="1">
    <citation type="submission" date="2020-08" db="EMBL/GenBank/DDBJ databases">
        <title>Chromosome-level assembly of Southern catfish (Silurus meridionalis) provides insights into visual adaptation to the nocturnal and benthic lifestyles.</title>
        <authorList>
            <person name="Zhang Y."/>
            <person name="Wang D."/>
            <person name="Peng Z."/>
        </authorList>
    </citation>
    <scope>NUCLEOTIDE SEQUENCE</scope>
    <source>
        <strain evidence="9">SWU-2019-XX</strain>
        <tissue evidence="9">Muscle</tissue>
    </source>
</reference>
<dbReference type="EC" id="4.2.1.11" evidence="3"/>
<name>A0A8T0BYX1_SILME</name>
<dbReference type="GO" id="GO:0000015">
    <property type="term" value="C:phosphopyruvate hydratase complex"/>
    <property type="evidence" value="ECO:0007669"/>
    <property type="project" value="InterPro"/>
</dbReference>
<keyword evidence="5" id="KW-0456">Lyase</keyword>
<dbReference type="Pfam" id="PF03952">
    <property type="entry name" value="Enolase_N"/>
    <property type="match status" value="1"/>
</dbReference>
<dbReference type="GO" id="GO:0006096">
    <property type="term" value="P:glycolytic process"/>
    <property type="evidence" value="ECO:0007669"/>
    <property type="project" value="UniProtKB-KW"/>
</dbReference>
<sequence length="310" mass="33756">MDDTQVSCSQCASLPDSVRTQVISPALSGTSKAVEHVPQTIAPTLIKQGFNVVEQEKIDKFMQELDGTDNKSKFGANAILGISLAVCNARAAEKGVPLYQHIADPEVILLVPVLNVTNGGSHADNKLAMQEFMILPVSASSFKEAMRIGAEVYHNLRNIIKEKYGKDATNDGDEGGFATNIVENKEVLELLKTAFSQAGYSEDVIGMDGAASQFHRNGKYDCDFKSPDDHIRYTPSDELAELYKTFVQDDPVVSIEDPVDQDDCQAWPSFTAPTDIQVVGDDLTVTNPKRISKAVAEKACNCQVLKVNQI</sequence>
<dbReference type="SUPFAM" id="SSF51604">
    <property type="entry name" value="Enolase C-terminal domain-like"/>
    <property type="match status" value="1"/>
</dbReference>
<feature type="domain" description="Enolase C-terminal TIM barrel" evidence="7">
    <location>
        <begin position="106"/>
        <end position="310"/>
    </location>
</feature>
<proteinExistence type="inferred from homology"/>
<keyword evidence="4" id="KW-0324">Glycolysis</keyword>
<comment type="caution">
    <text evidence="9">The sequence shown here is derived from an EMBL/GenBank/DDBJ whole genome shotgun (WGS) entry which is preliminary data.</text>
</comment>
<feature type="domain" description="Enolase N-terminal" evidence="8">
    <location>
        <begin position="18"/>
        <end position="102"/>
    </location>
</feature>
<dbReference type="EMBL" id="JABFDY010000001">
    <property type="protein sequence ID" value="KAF7711683.1"/>
    <property type="molecule type" value="Genomic_DNA"/>
</dbReference>
<evidence type="ECO:0000259" key="8">
    <source>
        <dbReference type="SMART" id="SM01193"/>
    </source>
</evidence>
<evidence type="ECO:0000256" key="2">
    <source>
        <dbReference type="ARBA" id="ARBA00009604"/>
    </source>
</evidence>
<evidence type="ECO:0000313" key="10">
    <source>
        <dbReference type="Proteomes" id="UP000606274"/>
    </source>
</evidence>
<dbReference type="AlphaFoldDB" id="A0A8T0BYX1"/>
<organism evidence="9 10">
    <name type="scientific">Silurus meridionalis</name>
    <name type="common">Southern catfish</name>
    <name type="synonym">Silurus soldatovi meridionalis</name>
    <dbReference type="NCBI Taxonomy" id="175797"/>
    <lineage>
        <taxon>Eukaryota</taxon>
        <taxon>Metazoa</taxon>
        <taxon>Chordata</taxon>
        <taxon>Craniata</taxon>
        <taxon>Vertebrata</taxon>
        <taxon>Euteleostomi</taxon>
        <taxon>Actinopterygii</taxon>
        <taxon>Neopterygii</taxon>
        <taxon>Teleostei</taxon>
        <taxon>Ostariophysi</taxon>
        <taxon>Siluriformes</taxon>
        <taxon>Siluridae</taxon>
        <taxon>Silurus</taxon>
    </lineage>
</organism>
<dbReference type="SUPFAM" id="SSF54826">
    <property type="entry name" value="Enolase N-terminal domain-like"/>
    <property type="match status" value="1"/>
</dbReference>
<dbReference type="InterPro" id="IPR020810">
    <property type="entry name" value="Enolase_C"/>
</dbReference>
<dbReference type="Pfam" id="PF00113">
    <property type="entry name" value="Enolase_C"/>
    <property type="match status" value="1"/>
</dbReference>
<dbReference type="InterPro" id="IPR029017">
    <property type="entry name" value="Enolase-like_N"/>
</dbReference>
<dbReference type="PANTHER" id="PTHR11902:SF55">
    <property type="entry name" value="ALPHA-ENOLASE"/>
    <property type="match status" value="1"/>
</dbReference>
<evidence type="ECO:0000256" key="4">
    <source>
        <dbReference type="ARBA" id="ARBA00023152"/>
    </source>
</evidence>